<dbReference type="AlphaFoldDB" id="W9QT35"/>
<evidence type="ECO:0000313" key="2">
    <source>
        <dbReference type="Proteomes" id="UP000030645"/>
    </source>
</evidence>
<reference evidence="2" key="1">
    <citation type="submission" date="2013-01" db="EMBL/GenBank/DDBJ databases">
        <title>Draft Genome Sequence of a Mulberry Tree, Morus notabilis C.K. Schneid.</title>
        <authorList>
            <person name="He N."/>
            <person name="Zhao S."/>
        </authorList>
    </citation>
    <scope>NUCLEOTIDE SEQUENCE</scope>
</reference>
<dbReference type="Proteomes" id="UP000030645">
    <property type="component" value="Unassembled WGS sequence"/>
</dbReference>
<name>W9QT35_9ROSA</name>
<evidence type="ECO:0000313" key="1">
    <source>
        <dbReference type="EMBL" id="EXB37837.1"/>
    </source>
</evidence>
<organism evidence="1 2">
    <name type="scientific">Morus notabilis</name>
    <dbReference type="NCBI Taxonomy" id="981085"/>
    <lineage>
        <taxon>Eukaryota</taxon>
        <taxon>Viridiplantae</taxon>
        <taxon>Streptophyta</taxon>
        <taxon>Embryophyta</taxon>
        <taxon>Tracheophyta</taxon>
        <taxon>Spermatophyta</taxon>
        <taxon>Magnoliopsida</taxon>
        <taxon>eudicotyledons</taxon>
        <taxon>Gunneridae</taxon>
        <taxon>Pentapetalae</taxon>
        <taxon>rosids</taxon>
        <taxon>fabids</taxon>
        <taxon>Rosales</taxon>
        <taxon>Moraceae</taxon>
        <taxon>Moreae</taxon>
        <taxon>Morus</taxon>
    </lineage>
</organism>
<sequence length="89" mass="10006">MGKRRGARNLPSSIRWMNVFAPPPKAPNVIPMKYDNFSIAACDRNNISTDYGSAGVQIDGGGDIYLEQQLAEDIEHCYLQLFSPFWANR</sequence>
<protein>
    <submittedName>
        <fullName evidence="1">Uncharacterized protein</fullName>
    </submittedName>
</protein>
<dbReference type="EMBL" id="KE343662">
    <property type="protein sequence ID" value="EXB37837.1"/>
    <property type="molecule type" value="Genomic_DNA"/>
</dbReference>
<gene>
    <name evidence="1" type="ORF">L484_003130</name>
</gene>
<accession>W9QT35</accession>
<keyword evidence="2" id="KW-1185">Reference proteome</keyword>
<proteinExistence type="predicted"/>